<evidence type="ECO:0000313" key="1">
    <source>
        <dbReference type="EMBL" id="KYF59157.1"/>
    </source>
</evidence>
<comment type="caution">
    <text evidence="1">The sequence shown here is derived from an EMBL/GenBank/DDBJ whole genome shotgun (WGS) entry which is preliminary data.</text>
</comment>
<dbReference type="AlphaFoldDB" id="A0A150PTS0"/>
<evidence type="ECO:0000313" key="2">
    <source>
        <dbReference type="Proteomes" id="UP000075420"/>
    </source>
</evidence>
<sequence length="361" mass="38296">MALALLDIAPDEGGGVRLQLAPTGWELCLTAEQARRRAAIAQAATVLRLESGGLGAYTGIPDQDAATARAEVAWRVLRAWDADHVVEPLVEQLPAREVVLAYPGESALTHFSVRAALCESLRSGRARPGVLPGLAAIPLWHTRALRQILEIAGEGALPAVEPSRLVMIIAPPAGSALLRALPRLPRDLAARVLSDNVGQLRQLARIDTLQSLLLDLARSAGVEVVYPATRLDLLEHLGPPCAGRSLVLIAHQDERGVHFQDGPIELCALRAAFAERDAAGAPAYDNAWLAVCGAEGRGNLAACFQAAGCPVVVTHGLITFYGRVLALVACALELLLRGGPRSMPRLVDEAWIHLTSRAEPA</sequence>
<evidence type="ECO:0008006" key="3">
    <source>
        <dbReference type="Google" id="ProtNLM"/>
    </source>
</evidence>
<dbReference type="Proteomes" id="UP000075420">
    <property type="component" value="Unassembled WGS sequence"/>
</dbReference>
<dbReference type="EMBL" id="JELY01000501">
    <property type="protein sequence ID" value="KYF59157.1"/>
    <property type="molecule type" value="Genomic_DNA"/>
</dbReference>
<protein>
    <recommendedName>
        <fullName evidence="3">CHAT domain-containing protein</fullName>
    </recommendedName>
</protein>
<organism evidence="1 2">
    <name type="scientific">Sorangium cellulosum</name>
    <name type="common">Polyangium cellulosum</name>
    <dbReference type="NCBI Taxonomy" id="56"/>
    <lineage>
        <taxon>Bacteria</taxon>
        <taxon>Pseudomonadati</taxon>
        <taxon>Myxococcota</taxon>
        <taxon>Polyangia</taxon>
        <taxon>Polyangiales</taxon>
        <taxon>Polyangiaceae</taxon>
        <taxon>Sorangium</taxon>
    </lineage>
</organism>
<reference evidence="1 2" key="1">
    <citation type="submission" date="2014-02" db="EMBL/GenBank/DDBJ databases">
        <title>The small core and large imbalanced accessory genome model reveals a collaborative survival strategy of Sorangium cellulosum strains in nature.</title>
        <authorList>
            <person name="Han K."/>
            <person name="Peng R."/>
            <person name="Blom J."/>
            <person name="Li Y.-Z."/>
        </authorList>
    </citation>
    <scope>NUCLEOTIDE SEQUENCE [LARGE SCALE GENOMIC DNA]</scope>
    <source>
        <strain evidence="1 2">So0157-25</strain>
    </source>
</reference>
<gene>
    <name evidence="1" type="ORF">BE08_18725</name>
</gene>
<proteinExistence type="predicted"/>
<accession>A0A150PTS0</accession>
<name>A0A150PTS0_SORCE</name>